<feature type="domain" description="Serine/threonine-protein phosphatase 4 regulatory subunit 3-like central" evidence="4">
    <location>
        <begin position="174"/>
        <end position="664"/>
    </location>
</feature>
<feature type="region of interest" description="Disordered" evidence="3">
    <location>
        <begin position="758"/>
        <end position="777"/>
    </location>
</feature>
<sequence>MGTPGTPGRNGASTGTNPMQRVKVYRLNDEGKWDDRGTGHVTVEFLERSEAVGLVVIDEEDNETLLVHRIAAEDIYRRQEETIIAWRDPEMGTELALSFQESMGCSFIWEQICSVQRSIHFPSLAGMENGPRPPNDDLDNAGPSQGNDEAFHRSGSEVKELPQVALSTLPSILKIVTEGCIMDHIRVAELIVQDQAFLRKLMDLFKIYEDLENVDGLHLIFKIVKGIIMLNNPQIFEKIFSDEYMMDIIGTLEYDPEIPCRQEHRAFLRDQVSFKEAIPIKDPSVLSKIHQTYRVGYLKDVILPRVLDEGTFATLNTIIHSNNAAVVSALKDDNAFISELFLKLKSSEIPDNVKKNLILFLQEFCSLAKSLLHDQQMRLFKDLVEGGLFEIVISALQSDDKLLRLTGTDILIIILNQYPSLLRTYLIQQQGSALYGLLVKGMSTDFGEDMHSQFLEIMRMLLDPYTMASSQRDSVIELFYDTHMDQLVDVITSSCPTKENTDTSRNSSSNNDGSGRQGSVTPEILLNIADLLCFCVLQHSYRIKYYFLRNNVIEKVLRLTYRKEKYLVVAAIRFLRMIISRNMQDDFLHRHIVSNNLFEPVVQAFTANGNRYNLLNSAVLELIEYIRKENIKSLVEYLVKTFSEQMERFDPVGTFRALKLRYEQTLEVVARNVSSGKGESGLSQTNPAVDPRKRIDDRALDKEEEDYFNEESDDEEDTASARTVHRPSEAPRRIALVNGSASSYSSLREGSIGLVDYEDEDDDAPVPESTAKEEPEVVKTISIGSSVTTNDPLNPAVTAGQSPKRKLDSEGSIEGEIESVKKRKLHLNAKDFAVSMDSIDVSHQFVSKEKHSTVDSNDGKNVESLKVVEEATGTFANEMEPLMASRENSNGEVNITEARDIVENCSCSSISKDGSALDRLDSGVRGNSPLKGITTDGRVNNASPDLVRAGPPSPEPYTVR</sequence>
<dbReference type="InterPro" id="IPR006887">
    <property type="entry name" value="P4R3-like_central_dom"/>
</dbReference>
<dbReference type="Pfam" id="PF04802">
    <property type="entry name" value="PP4R3"/>
    <property type="match status" value="1"/>
</dbReference>
<dbReference type="InterPro" id="IPR016024">
    <property type="entry name" value="ARM-type_fold"/>
</dbReference>
<organism evidence="6">
    <name type="scientific">Araucaria cunninghamii</name>
    <name type="common">Hoop pine</name>
    <name type="synonym">Moreton Bay pine</name>
    <dbReference type="NCBI Taxonomy" id="56994"/>
    <lineage>
        <taxon>Eukaryota</taxon>
        <taxon>Viridiplantae</taxon>
        <taxon>Streptophyta</taxon>
        <taxon>Embryophyta</taxon>
        <taxon>Tracheophyta</taxon>
        <taxon>Spermatophyta</taxon>
        <taxon>Pinopsida</taxon>
        <taxon>Pinidae</taxon>
        <taxon>Conifers II</taxon>
        <taxon>Araucariales</taxon>
        <taxon>Araucariaceae</taxon>
        <taxon>Araucaria</taxon>
    </lineage>
</organism>
<reference evidence="6" key="1">
    <citation type="submission" date="2015-03" db="EMBL/GenBank/DDBJ databases">
        <title>A transcriptome of Araucaria cunninghamii, an australian fine timber species.</title>
        <authorList>
            <person name="Jing Yi C.J.Y."/>
            <person name="Yin San L.Y.S."/>
            <person name="Abdul Karim S.S."/>
            <person name="Wan Azmi N.N."/>
            <person name="Hercus R.R."/>
            <person name="Croft L.L."/>
        </authorList>
    </citation>
    <scope>NUCLEOTIDE SEQUENCE</scope>
    <source>
        <strain evidence="6">MI0301</strain>
        <tissue evidence="6">Leaf</tissue>
    </source>
</reference>
<feature type="region of interest" description="Disordered" evidence="3">
    <location>
        <begin position="124"/>
        <end position="153"/>
    </location>
</feature>
<evidence type="ECO:0000256" key="1">
    <source>
        <dbReference type="ARBA" id="ARBA00004123"/>
    </source>
</evidence>
<dbReference type="GO" id="GO:0072542">
    <property type="term" value="F:protein phosphatase activator activity"/>
    <property type="evidence" value="ECO:0007669"/>
    <property type="project" value="TreeGrafter"/>
</dbReference>
<feature type="compositionally biased region" description="Acidic residues" evidence="3">
    <location>
        <begin position="702"/>
        <end position="718"/>
    </location>
</feature>
<dbReference type="InterPro" id="IPR051137">
    <property type="entry name" value="PP4R3-like"/>
</dbReference>
<protein>
    <submittedName>
        <fullName evidence="6">Uncharacterized protein</fullName>
    </submittedName>
</protein>
<name>A0A0D6QST3_ARACU</name>
<feature type="region of interest" description="Disordered" evidence="3">
    <location>
        <begin position="785"/>
        <end position="811"/>
    </location>
</feature>
<feature type="domain" description="PP4R3 EVH1-like" evidence="5">
    <location>
        <begin position="20"/>
        <end position="118"/>
    </location>
</feature>
<dbReference type="GO" id="GO:0005654">
    <property type="term" value="C:nucleoplasm"/>
    <property type="evidence" value="ECO:0007669"/>
    <property type="project" value="TreeGrafter"/>
</dbReference>
<dbReference type="AlphaFoldDB" id="A0A0D6QST3"/>
<dbReference type="GO" id="GO:0030289">
    <property type="term" value="C:protein phosphatase 4 complex"/>
    <property type="evidence" value="ECO:0007669"/>
    <property type="project" value="TreeGrafter"/>
</dbReference>
<evidence type="ECO:0000259" key="5">
    <source>
        <dbReference type="Pfam" id="PF22972"/>
    </source>
</evidence>
<feature type="region of interest" description="Disordered" evidence="3">
    <location>
        <begin position="673"/>
        <end position="734"/>
    </location>
</feature>
<dbReference type="SUPFAM" id="SSF50729">
    <property type="entry name" value="PH domain-like"/>
    <property type="match status" value="1"/>
</dbReference>
<dbReference type="EMBL" id="GCKF01042905">
    <property type="protein sequence ID" value="JAG94637.1"/>
    <property type="molecule type" value="Transcribed_RNA"/>
</dbReference>
<feature type="compositionally biased region" description="Basic and acidic residues" evidence="3">
    <location>
        <begin position="690"/>
        <end position="701"/>
    </location>
</feature>
<dbReference type="PANTHER" id="PTHR23318">
    <property type="entry name" value="ATP SYNTHASE GAMMA-RELATED"/>
    <property type="match status" value="1"/>
</dbReference>
<accession>A0A0D6QST3</accession>
<evidence type="ECO:0000259" key="4">
    <source>
        <dbReference type="Pfam" id="PF04802"/>
    </source>
</evidence>
<evidence type="ECO:0000313" key="6">
    <source>
        <dbReference type="EMBL" id="JAG94637.1"/>
    </source>
</evidence>
<feature type="region of interest" description="Disordered" evidence="3">
    <location>
        <begin position="495"/>
        <end position="517"/>
    </location>
</feature>
<keyword evidence="2" id="KW-0539">Nucleus</keyword>
<evidence type="ECO:0000256" key="2">
    <source>
        <dbReference type="ARBA" id="ARBA00023242"/>
    </source>
</evidence>
<proteinExistence type="predicted"/>
<dbReference type="InterPro" id="IPR011993">
    <property type="entry name" value="PH-like_dom_sf"/>
</dbReference>
<feature type="compositionally biased region" description="Polar residues" evidence="3">
    <location>
        <begin position="673"/>
        <end position="687"/>
    </location>
</feature>
<feature type="compositionally biased region" description="Pro residues" evidence="3">
    <location>
        <begin position="951"/>
        <end position="960"/>
    </location>
</feature>
<dbReference type="PANTHER" id="PTHR23318:SF0">
    <property type="entry name" value="SERINE_THREONINE-PROTEIN PHOSPHATASE 4 REGULATORY SUBUNIT 3"/>
    <property type="match status" value="1"/>
</dbReference>
<feature type="region of interest" description="Disordered" evidence="3">
    <location>
        <begin position="912"/>
        <end position="960"/>
    </location>
</feature>
<dbReference type="Pfam" id="PF22972">
    <property type="entry name" value="EVH1_PP4R3"/>
    <property type="match status" value="1"/>
</dbReference>
<dbReference type="SUPFAM" id="SSF48371">
    <property type="entry name" value="ARM repeat"/>
    <property type="match status" value="1"/>
</dbReference>
<comment type="subcellular location">
    <subcellularLocation>
        <location evidence="1">Nucleus</location>
    </subcellularLocation>
</comment>
<evidence type="ECO:0000256" key="3">
    <source>
        <dbReference type="SAM" id="MobiDB-lite"/>
    </source>
</evidence>
<dbReference type="Gene3D" id="2.30.29.30">
    <property type="entry name" value="Pleckstrin-homology domain (PH domain)/Phosphotyrosine-binding domain (PTB)"/>
    <property type="match status" value="1"/>
</dbReference>
<dbReference type="InterPro" id="IPR055236">
    <property type="entry name" value="EVH1_PP4R3"/>
</dbReference>
<feature type="compositionally biased region" description="Low complexity" evidence="3">
    <location>
        <begin position="503"/>
        <end position="514"/>
    </location>
</feature>